<dbReference type="SMART" id="SM00451">
    <property type="entry name" value="ZnF_U1"/>
    <property type="match status" value="1"/>
</dbReference>
<feature type="region of interest" description="Disordered" evidence="15">
    <location>
        <begin position="396"/>
        <end position="457"/>
    </location>
</feature>
<dbReference type="Pfam" id="PF18826">
    <property type="entry name" value="bVLRF1"/>
    <property type="match status" value="1"/>
</dbReference>
<dbReference type="PROSITE" id="PS00028">
    <property type="entry name" value="ZINC_FINGER_C2H2_1"/>
    <property type="match status" value="1"/>
</dbReference>
<organism evidence="17">
    <name type="scientific">Fopius arisanus</name>
    <dbReference type="NCBI Taxonomy" id="64838"/>
    <lineage>
        <taxon>Eukaryota</taxon>
        <taxon>Metazoa</taxon>
        <taxon>Ecdysozoa</taxon>
        <taxon>Arthropoda</taxon>
        <taxon>Hexapoda</taxon>
        <taxon>Insecta</taxon>
        <taxon>Pterygota</taxon>
        <taxon>Neoptera</taxon>
        <taxon>Endopterygota</taxon>
        <taxon>Hymenoptera</taxon>
        <taxon>Apocrita</taxon>
        <taxon>Ichneumonoidea</taxon>
        <taxon>Braconidae</taxon>
        <taxon>Opiinae</taxon>
        <taxon>Fopius</taxon>
    </lineage>
</organism>
<keyword evidence="12" id="KW-0175">Coiled coil</keyword>
<accession>A0A0C9QF49</accession>
<dbReference type="RefSeq" id="XP_011308898.1">
    <property type="nucleotide sequence ID" value="XM_011310596.1"/>
</dbReference>
<evidence type="ECO:0000256" key="13">
    <source>
        <dbReference type="PROSITE-ProRule" id="PRU00023"/>
    </source>
</evidence>
<keyword evidence="3 14" id="KW-0963">Cytoplasm</keyword>
<dbReference type="GeneID" id="105269961"/>
<dbReference type="GO" id="GO:0016787">
    <property type="term" value="F:hydrolase activity"/>
    <property type="evidence" value="ECO:0007669"/>
    <property type="project" value="UniProtKB-KW"/>
</dbReference>
<evidence type="ECO:0000256" key="1">
    <source>
        <dbReference type="ARBA" id="ARBA00004496"/>
    </source>
</evidence>
<feature type="compositionally biased region" description="Basic and acidic residues" evidence="15">
    <location>
        <begin position="405"/>
        <end position="435"/>
    </location>
</feature>
<evidence type="ECO:0000256" key="14">
    <source>
        <dbReference type="PROSITE-ProRule" id="PRU01389"/>
    </source>
</evidence>
<dbReference type="Pfam" id="PF18716">
    <property type="entry name" value="VATC"/>
    <property type="match status" value="1"/>
</dbReference>
<protein>
    <submittedName>
        <fullName evidence="17">ANKZF1 protein</fullName>
    </submittedName>
    <submittedName>
        <fullName evidence="19">Ankyrin repeat and zinc finger domain-containing protein 1-like isoform X1</fullName>
    </submittedName>
</protein>
<feature type="compositionally biased region" description="Polar residues" evidence="15">
    <location>
        <begin position="106"/>
        <end position="129"/>
    </location>
</feature>
<keyword evidence="7 14" id="KW-0255">Endonuclease</keyword>
<evidence type="ECO:0000313" key="18">
    <source>
        <dbReference type="Proteomes" id="UP000694866"/>
    </source>
</evidence>
<evidence type="ECO:0000313" key="17">
    <source>
        <dbReference type="EMBL" id="JAG71771.1"/>
    </source>
</evidence>
<feature type="region of interest" description="Disordered" evidence="15">
    <location>
        <begin position="263"/>
        <end position="283"/>
    </location>
</feature>
<dbReference type="InterPro" id="IPR041175">
    <property type="entry name" value="VLRF1/Vms1"/>
</dbReference>
<dbReference type="GO" id="GO:0005737">
    <property type="term" value="C:cytoplasm"/>
    <property type="evidence" value="ECO:0007669"/>
    <property type="project" value="UniProtKB-SubCell"/>
</dbReference>
<evidence type="ECO:0000256" key="5">
    <source>
        <dbReference type="ARBA" id="ARBA00022723"/>
    </source>
</evidence>
<evidence type="ECO:0000256" key="3">
    <source>
        <dbReference type="ARBA" id="ARBA00022490"/>
    </source>
</evidence>
<gene>
    <name evidence="17" type="primary">ANKZF1</name>
    <name evidence="19" type="synonym">LOC105269961</name>
    <name evidence="17" type="ORF">g.10672</name>
</gene>
<feature type="region of interest" description="Disordered" evidence="15">
    <location>
        <begin position="685"/>
        <end position="704"/>
    </location>
</feature>
<dbReference type="Pfam" id="PF00023">
    <property type="entry name" value="Ank"/>
    <property type="match status" value="1"/>
</dbReference>
<dbReference type="InterPro" id="IPR036770">
    <property type="entry name" value="Ankyrin_rpt-contain_sf"/>
</dbReference>
<evidence type="ECO:0000256" key="10">
    <source>
        <dbReference type="ARBA" id="ARBA00022833"/>
    </source>
</evidence>
<evidence type="ECO:0000313" key="19">
    <source>
        <dbReference type="RefSeq" id="XP_011308898.1"/>
    </source>
</evidence>
<feature type="compositionally biased region" description="Basic residues" evidence="15">
    <location>
        <begin position="499"/>
        <end position="515"/>
    </location>
</feature>
<keyword evidence="9 14" id="KW-0378">Hydrolase</keyword>
<evidence type="ECO:0000256" key="12">
    <source>
        <dbReference type="ARBA" id="ARBA00023054"/>
    </source>
</evidence>
<evidence type="ECO:0000256" key="8">
    <source>
        <dbReference type="ARBA" id="ARBA00022771"/>
    </source>
</evidence>
<keyword evidence="10" id="KW-0862">Zinc</keyword>
<dbReference type="PROSITE" id="PS52044">
    <property type="entry name" value="VLRF1"/>
    <property type="match status" value="1"/>
</dbReference>
<feature type="active site" evidence="14">
    <location>
        <position position="270"/>
    </location>
</feature>
<dbReference type="PROSITE" id="PS50297">
    <property type="entry name" value="ANK_REP_REGION"/>
    <property type="match status" value="1"/>
</dbReference>
<dbReference type="Proteomes" id="UP000694866">
    <property type="component" value="Unplaced"/>
</dbReference>
<evidence type="ECO:0000256" key="7">
    <source>
        <dbReference type="ARBA" id="ARBA00022759"/>
    </source>
</evidence>
<evidence type="ECO:0000256" key="2">
    <source>
        <dbReference type="ARBA" id="ARBA00009262"/>
    </source>
</evidence>
<dbReference type="GO" id="GO:0003676">
    <property type="term" value="F:nucleic acid binding"/>
    <property type="evidence" value="ECO:0007669"/>
    <property type="project" value="InterPro"/>
</dbReference>
<evidence type="ECO:0000256" key="11">
    <source>
        <dbReference type="ARBA" id="ARBA00023043"/>
    </source>
</evidence>
<evidence type="ECO:0000256" key="4">
    <source>
        <dbReference type="ARBA" id="ARBA00022722"/>
    </source>
</evidence>
<name>A0A0C9QF49_9HYME</name>
<dbReference type="KEGG" id="fas:105269961"/>
<dbReference type="InterPro" id="IPR047139">
    <property type="entry name" value="ANKZ1/VMS1"/>
</dbReference>
<dbReference type="PANTHER" id="PTHR16036:SF2">
    <property type="entry name" value="TRNA ENDONUCLEASE ANKZF1"/>
    <property type="match status" value="1"/>
</dbReference>
<keyword evidence="11 13" id="KW-0040">ANK repeat</keyword>
<dbReference type="InterPro" id="IPR002110">
    <property type="entry name" value="Ankyrin_rpt"/>
</dbReference>
<evidence type="ECO:0000256" key="6">
    <source>
        <dbReference type="ARBA" id="ARBA00022737"/>
    </source>
</evidence>
<evidence type="ECO:0000256" key="9">
    <source>
        <dbReference type="ARBA" id="ARBA00022801"/>
    </source>
</evidence>
<dbReference type="PROSITE" id="PS50088">
    <property type="entry name" value="ANK_REPEAT"/>
    <property type="match status" value="1"/>
</dbReference>
<comment type="similarity">
    <text evidence="2 14">Belongs to the ANKZF1/VMS1 family.</text>
</comment>
<feature type="region of interest" description="Disordered" evidence="15">
    <location>
        <begin position="331"/>
        <end position="350"/>
    </location>
</feature>
<accession>A0A9R1TH47</accession>
<evidence type="ECO:0000256" key="15">
    <source>
        <dbReference type="SAM" id="MobiDB-lite"/>
    </source>
</evidence>
<dbReference type="GO" id="GO:0004519">
    <property type="term" value="F:endonuclease activity"/>
    <property type="evidence" value="ECO:0007669"/>
    <property type="project" value="UniProtKB-KW"/>
</dbReference>
<dbReference type="InterPro" id="IPR013087">
    <property type="entry name" value="Znf_C2H2_type"/>
</dbReference>
<dbReference type="PANTHER" id="PTHR16036">
    <property type="entry name" value="ANKYRIN REPEAT AND ZINC FINGER DOMAIN-CONTAINING PROTEIN 1"/>
    <property type="match status" value="1"/>
</dbReference>
<keyword evidence="4 14" id="KW-0540">Nuclease</keyword>
<proteinExistence type="inferred from homology"/>
<reference evidence="17" key="1">
    <citation type="submission" date="2015-01" db="EMBL/GenBank/DDBJ databases">
        <title>Transcriptome Assembly of Fopius arisanus.</title>
        <authorList>
            <person name="Geib S."/>
        </authorList>
    </citation>
    <scope>NUCLEOTIDE SEQUENCE</scope>
</reference>
<reference evidence="19" key="2">
    <citation type="submission" date="2025-04" db="UniProtKB">
        <authorList>
            <consortium name="RefSeq"/>
        </authorList>
    </citation>
    <scope>IDENTIFICATION</scope>
    <source>
        <strain evidence="19">USDA-PBARC FA_bdor</strain>
        <tissue evidence="19">Whole organism</tissue>
    </source>
</reference>
<feature type="domain" description="VLRF1" evidence="16">
    <location>
        <begin position="227"/>
        <end position="370"/>
    </location>
</feature>
<keyword evidence="5" id="KW-0479">Metal-binding</keyword>
<evidence type="ECO:0000259" key="16">
    <source>
        <dbReference type="PROSITE" id="PS52044"/>
    </source>
</evidence>
<dbReference type="SMART" id="SM00248">
    <property type="entry name" value="ANK"/>
    <property type="match status" value="1"/>
</dbReference>
<keyword evidence="6" id="KW-0677">Repeat</keyword>
<dbReference type="InterPro" id="IPR003604">
    <property type="entry name" value="Matrin/U1-like-C_Znf_C2H2"/>
</dbReference>
<dbReference type="OrthoDB" id="429841at2759"/>
<dbReference type="SUPFAM" id="SSF48403">
    <property type="entry name" value="Ankyrin repeat"/>
    <property type="match status" value="1"/>
</dbReference>
<sequence>MDSRLFKIYNQKDFDSITKGIKVAKCMRLKSSIVPDPETIFSQLEDLTVSDSLSCSFCNKTFEDQAEQRCHYKLDWHRYNLKQRLRGSKSITEDQFDILADEDDVSSLSGSESDPENGSETNSTDTTTPRALDDSKCSPSSSSRAKRLDRKLMIACVSSDSETDETSEAAERRKHDALTATASRHSKVFFENSEGNIFSIYRCLLHSKKSIPSSNDEMITQALNSGKKTTWTVIMVGGGHFAAGVFQNGEALVHKTFHTYTVRAKQGSSQSQRDNRGAGYQKSAGASLRRYNESLLVQHVQEILDSWSSHITSSSLILYRAVGPQNRTVLFGGKSPPLDKTDPRLRPLPFPTRRATFSEVQRVYDILTTVEIYGSASDFTDTFPISPRQPIRRKIPRVDLLGEIPEQKPEEKVGEHASSPEEVEIRSKSSGERQKSPICQMDRAKSRKSPTRSRPDIDMMWALSSSTESEDDVLLQVLEHLCGIDFKENLLAFEDTTPRRTRQKKMKKRRTKVKKEKPERVVNRVLQESVVKLWTACRMGNVELLKETWGILLGEVKRWENGVWPPGGGEPGEKENNETSLKMCELLEVINKGDDEGNTLLHIAAITGHLEVIWILMEMGANPCAKNKRYQTPYASSKNKETRNTFRRFMAANPDKFDYHKSQIPAPLTEEIEAEEMNKKRMLRKTKREKERAKKREFEMKKEEEKSKQRFLNLSDREKRALAAEQRIIKENGVVVARCFQCAADMSGKVPFEYNSNRFCSMPCLKEHRLHNKFTA</sequence>
<keyword evidence="18" id="KW-1185">Reference proteome</keyword>
<dbReference type="GO" id="GO:0036503">
    <property type="term" value="P:ERAD pathway"/>
    <property type="evidence" value="ECO:0007669"/>
    <property type="project" value="TreeGrafter"/>
</dbReference>
<feature type="region of interest" description="Disordered" evidence="15">
    <location>
        <begin position="103"/>
        <end position="146"/>
    </location>
</feature>
<dbReference type="AlphaFoldDB" id="A0A0C9QF49"/>
<dbReference type="GO" id="GO:0008270">
    <property type="term" value="F:zinc ion binding"/>
    <property type="evidence" value="ECO:0007669"/>
    <property type="project" value="UniProtKB-KW"/>
</dbReference>
<dbReference type="EMBL" id="GBYB01002004">
    <property type="protein sequence ID" value="JAG71771.1"/>
    <property type="molecule type" value="Transcribed_RNA"/>
</dbReference>
<comment type="domain">
    <text evidence="14">The VLRF1 domain mediates binding to the 60S ribosomal subunit.</text>
</comment>
<dbReference type="Gene3D" id="1.25.40.20">
    <property type="entry name" value="Ankyrin repeat-containing domain"/>
    <property type="match status" value="1"/>
</dbReference>
<keyword evidence="8" id="KW-0863">Zinc-finger</keyword>
<comment type="subcellular location">
    <subcellularLocation>
        <location evidence="1">Cytoplasm</location>
    </subcellularLocation>
</comment>
<dbReference type="InterPro" id="IPR041540">
    <property type="entry name" value="VATC"/>
</dbReference>
<feature type="compositionally biased region" description="Basic and acidic residues" evidence="15">
    <location>
        <begin position="688"/>
        <end position="704"/>
    </location>
</feature>
<feature type="repeat" description="ANK" evidence="13">
    <location>
        <begin position="596"/>
        <end position="628"/>
    </location>
</feature>
<feature type="region of interest" description="Disordered" evidence="15">
    <location>
        <begin position="497"/>
        <end position="516"/>
    </location>
</feature>